<dbReference type="Pfam" id="PF08495">
    <property type="entry name" value="FIST"/>
    <property type="match status" value="1"/>
</dbReference>
<organism evidence="4 5">
    <name type="scientific">Haloarcula salina</name>
    <dbReference type="NCBI Taxonomy" id="1429914"/>
    <lineage>
        <taxon>Archaea</taxon>
        <taxon>Methanobacteriati</taxon>
        <taxon>Methanobacteriota</taxon>
        <taxon>Stenosarchaea group</taxon>
        <taxon>Halobacteria</taxon>
        <taxon>Halobacteriales</taxon>
        <taxon>Haloarculaceae</taxon>
        <taxon>Haloarcula</taxon>
    </lineage>
</organism>
<proteinExistence type="predicted"/>
<accession>A0AA41G1M8</accession>
<dbReference type="Pfam" id="PF10442">
    <property type="entry name" value="FIST_C"/>
    <property type="match status" value="1"/>
</dbReference>
<dbReference type="SMART" id="SM01204">
    <property type="entry name" value="FIST_C"/>
    <property type="match status" value="1"/>
</dbReference>
<dbReference type="RefSeq" id="WP_162413061.1">
    <property type="nucleotide sequence ID" value="NZ_JAHQXE010000002.1"/>
</dbReference>
<evidence type="ECO:0000259" key="2">
    <source>
        <dbReference type="SMART" id="SM00897"/>
    </source>
</evidence>
<evidence type="ECO:0000313" key="4">
    <source>
        <dbReference type="EMBL" id="MBV0901874.1"/>
    </source>
</evidence>
<dbReference type="PANTHER" id="PTHR40252:SF2">
    <property type="entry name" value="BLR0328 PROTEIN"/>
    <property type="match status" value="1"/>
</dbReference>
<dbReference type="Proteomes" id="UP001166304">
    <property type="component" value="Unassembled WGS sequence"/>
</dbReference>
<gene>
    <name evidence="4" type="ORF">KTS37_08740</name>
</gene>
<feature type="domain" description="FIST" evidence="2">
    <location>
        <begin position="40"/>
        <end position="234"/>
    </location>
</feature>
<keyword evidence="5" id="KW-1185">Reference proteome</keyword>
<reference evidence="4" key="1">
    <citation type="submission" date="2021-06" db="EMBL/GenBank/DDBJ databases">
        <title>New haloarchaea isolates fom saline soil.</title>
        <authorList>
            <person name="Duran-Viseras A."/>
            <person name="Sanchez-Porro C.S."/>
            <person name="Ventosa A."/>
        </authorList>
    </citation>
    <scope>NUCLEOTIDE SEQUENCE</scope>
    <source>
        <strain evidence="4">JCM 18369</strain>
    </source>
</reference>
<dbReference type="AlphaFoldDB" id="A0AA41G1M8"/>
<dbReference type="SMART" id="SM00897">
    <property type="entry name" value="FIST"/>
    <property type="match status" value="1"/>
</dbReference>
<evidence type="ECO:0000259" key="3">
    <source>
        <dbReference type="SMART" id="SM01204"/>
    </source>
</evidence>
<dbReference type="EMBL" id="JAHQXE010000002">
    <property type="protein sequence ID" value="MBV0901874.1"/>
    <property type="molecule type" value="Genomic_DNA"/>
</dbReference>
<comment type="caution">
    <text evidence="4">The sequence shown here is derived from an EMBL/GenBank/DDBJ whole genome shotgun (WGS) entry which is preliminary data.</text>
</comment>
<feature type="region of interest" description="Disordered" evidence="1">
    <location>
        <begin position="1"/>
        <end position="31"/>
    </location>
</feature>
<evidence type="ECO:0000313" key="5">
    <source>
        <dbReference type="Proteomes" id="UP001166304"/>
    </source>
</evidence>
<sequence>MSPQSGASTGVATGTSVATAGRRAGREATRTARDRLDAERVDFCQVFAASALDAEAVLAAVREVVDAETTVVGCSATGTFTEERTMDDGVAVALVTSDSFRFDAAMATGLSENVQGAVRDAVRALPDDVDYPYQSAIALHDGLSGIGERLALAIQRRLGPHVGFAGGAASDDYQMESTPVFCDDTVADDALALVLVSGEQRAVISMDHGHEPVSGPRVVTDVSGNVVRELDGRPAFEVWKDAVRDSIAERFDVSVDSLDPGSDELYMLLGAYEFGIDQGDAYKIRWPRASVAEEGALKFAVDIPEGTVLRVMYGSRADQIESAGRAAREAVELSDSDLAGGFVYDCACREFVLQDAFSEAVDAIDDGLSAPFAGFETYGELCMQMGQLSGFHNTSTVLFAFPE</sequence>
<dbReference type="PANTHER" id="PTHR40252">
    <property type="entry name" value="BLR0328 PROTEIN"/>
    <property type="match status" value="1"/>
</dbReference>
<dbReference type="InterPro" id="IPR019494">
    <property type="entry name" value="FIST_C"/>
</dbReference>
<dbReference type="InterPro" id="IPR013702">
    <property type="entry name" value="FIST_domain_N"/>
</dbReference>
<name>A0AA41G1M8_9EURY</name>
<feature type="domain" description="FIST C-domain" evidence="3">
    <location>
        <begin position="235"/>
        <end position="384"/>
    </location>
</feature>
<protein>
    <submittedName>
        <fullName evidence="4">FIST C-terminal domain-containing protein</fullName>
    </submittedName>
</protein>
<feature type="compositionally biased region" description="Low complexity" evidence="1">
    <location>
        <begin position="1"/>
        <end position="22"/>
    </location>
</feature>
<evidence type="ECO:0000256" key="1">
    <source>
        <dbReference type="SAM" id="MobiDB-lite"/>
    </source>
</evidence>